<evidence type="ECO:0000256" key="9">
    <source>
        <dbReference type="ARBA" id="ARBA00022968"/>
    </source>
</evidence>
<evidence type="ECO:0000256" key="11">
    <source>
        <dbReference type="ARBA" id="ARBA00023034"/>
    </source>
</evidence>
<keyword evidence="12 21" id="KW-0472">Membrane</keyword>
<keyword evidence="14 18" id="KW-0464">Manganese</keyword>
<comment type="catalytic activity">
    <reaction evidence="15 21">
        <text>3-O-(beta-D-galactosyl-(1-&gt;3)-beta-D-galactosyl-(1-&gt;4)-beta-D-xylosyl)-L-seryl-[protein] + UDP-alpha-D-glucuronate = 3-O-(beta-D-GlcA-(1-&gt;3)-beta-D-Gal-(1-&gt;3)-beta-D-Gal-(1-&gt;4)-beta-D-Xyl)-L-seryl-[protein] + UDP + H(+)</text>
        <dbReference type="Rhea" id="RHEA:24168"/>
        <dbReference type="Rhea" id="RHEA-COMP:12571"/>
        <dbReference type="Rhea" id="RHEA-COMP:12573"/>
        <dbReference type="ChEBI" id="CHEBI:15378"/>
        <dbReference type="ChEBI" id="CHEBI:58052"/>
        <dbReference type="ChEBI" id="CHEBI:58223"/>
        <dbReference type="ChEBI" id="CHEBI:132090"/>
        <dbReference type="ChEBI" id="CHEBI:132093"/>
        <dbReference type="EC" id="2.4.1.135"/>
    </reaction>
</comment>
<dbReference type="EMBL" id="OU900094">
    <property type="protein sequence ID" value="CAG9854050.1"/>
    <property type="molecule type" value="Genomic_DNA"/>
</dbReference>
<dbReference type="PANTHER" id="PTHR10896">
    <property type="entry name" value="GALACTOSYLGALACTOSYLXYLOSYLPROTEIN 3-BETA-GLUCURONOSYLTRANSFERASE BETA-1,3-GLUCURONYLTRANSFERASE"/>
    <property type="match status" value="1"/>
</dbReference>
<dbReference type="AlphaFoldDB" id="A0A9N9T9U5"/>
<accession>A0A9N9T9U5</accession>
<gene>
    <name evidence="22" type="ORF">PHYEVI_LOCUS515</name>
</gene>
<evidence type="ECO:0000256" key="20">
    <source>
        <dbReference type="PIRSR" id="PIRSR605027-6"/>
    </source>
</evidence>
<dbReference type="CDD" id="cd00218">
    <property type="entry name" value="GlcAT-I"/>
    <property type="match status" value="1"/>
</dbReference>
<reference evidence="22" key="1">
    <citation type="submission" date="2022-01" db="EMBL/GenBank/DDBJ databases">
        <authorList>
            <person name="King R."/>
        </authorList>
    </citation>
    <scope>NUCLEOTIDE SEQUENCE</scope>
</reference>
<evidence type="ECO:0000256" key="14">
    <source>
        <dbReference type="ARBA" id="ARBA00023211"/>
    </source>
</evidence>
<evidence type="ECO:0000256" key="3">
    <source>
        <dbReference type="ARBA" id="ARBA00004922"/>
    </source>
</evidence>
<comment type="pathway">
    <text evidence="3 21">Protein modification; protein glycosylation.</text>
</comment>
<evidence type="ECO:0000256" key="19">
    <source>
        <dbReference type="PIRSR" id="PIRSR605027-4"/>
    </source>
</evidence>
<feature type="glycosylation site" description="N-linked (GlcNAc...) asparagine" evidence="20">
    <location>
        <position position="287"/>
    </location>
</feature>
<dbReference type="OrthoDB" id="675023at2759"/>
<keyword evidence="23" id="KW-1185">Reference proteome</keyword>
<dbReference type="GO" id="GO:0005975">
    <property type="term" value="P:carbohydrate metabolic process"/>
    <property type="evidence" value="ECO:0007669"/>
    <property type="project" value="TreeGrafter"/>
</dbReference>
<dbReference type="Proteomes" id="UP001153712">
    <property type="component" value="Chromosome 1"/>
</dbReference>
<feature type="site" description="Interaction with galactose moiety of substrate glycoprotein" evidence="19">
    <location>
        <position position="212"/>
    </location>
</feature>
<keyword evidence="11 21" id="KW-0333">Golgi apparatus</keyword>
<evidence type="ECO:0000256" key="13">
    <source>
        <dbReference type="ARBA" id="ARBA00023180"/>
    </source>
</evidence>
<evidence type="ECO:0000256" key="18">
    <source>
        <dbReference type="PIRSR" id="PIRSR605027-3"/>
    </source>
</evidence>
<evidence type="ECO:0000256" key="7">
    <source>
        <dbReference type="ARBA" id="ARBA00022692"/>
    </source>
</evidence>
<dbReference type="GO" id="GO:0015018">
    <property type="term" value="F:galactosylgalactosylxylosylprotein 3-beta-glucuronosyltransferase activity"/>
    <property type="evidence" value="ECO:0007669"/>
    <property type="project" value="UniProtKB-UniRule"/>
</dbReference>
<evidence type="ECO:0000256" key="16">
    <source>
        <dbReference type="PIRSR" id="PIRSR605027-1"/>
    </source>
</evidence>
<feature type="binding site" evidence="17">
    <location>
        <begin position="295"/>
        <end position="297"/>
    </location>
    <ligand>
        <name>UDP-alpha-D-glucuronate</name>
        <dbReference type="ChEBI" id="CHEBI:58052"/>
    </ligand>
</feature>
<dbReference type="GO" id="GO:0000139">
    <property type="term" value="C:Golgi membrane"/>
    <property type="evidence" value="ECO:0007669"/>
    <property type="project" value="UniProtKB-SubCell"/>
</dbReference>
<dbReference type="Pfam" id="PF03360">
    <property type="entry name" value="Glyco_transf_43"/>
    <property type="match status" value="1"/>
</dbReference>
<feature type="binding site" evidence="17">
    <location>
        <begin position="179"/>
        <end position="181"/>
    </location>
    <ligand>
        <name>UDP-alpha-D-glucuronate</name>
        <dbReference type="ChEBI" id="CHEBI:58052"/>
    </ligand>
</feature>
<evidence type="ECO:0000313" key="23">
    <source>
        <dbReference type="Proteomes" id="UP001153712"/>
    </source>
</evidence>
<evidence type="ECO:0000256" key="2">
    <source>
        <dbReference type="ARBA" id="ARBA00004323"/>
    </source>
</evidence>
<evidence type="ECO:0000256" key="17">
    <source>
        <dbReference type="PIRSR" id="PIRSR605027-2"/>
    </source>
</evidence>
<name>A0A9N9T9U5_PHYSR</name>
<evidence type="ECO:0000256" key="10">
    <source>
        <dbReference type="ARBA" id="ARBA00022989"/>
    </source>
</evidence>
<dbReference type="InterPro" id="IPR029044">
    <property type="entry name" value="Nucleotide-diphossugar_trans"/>
</dbReference>
<feature type="binding site" evidence="17">
    <location>
        <position position="155"/>
    </location>
    <ligand>
        <name>UDP-alpha-D-glucuronate</name>
        <dbReference type="ChEBI" id="CHEBI:58052"/>
    </ligand>
</feature>
<dbReference type="FunFam" id="3.90.550.10:FF:000044">
    <property type="entry name" value="Galactosylgalactosylxylosylprotein 3-beta-glucuronosyltransferase"/>
    <property type="match status" value="1"/>
</dbReference>
<comment type="subcellular location">
    <subcellularLocation>
        <location evidence="2 21">Golgi apparatus membrane</location>
        <topology evidence="2 21">Single-pass type II membrane protein</topology>
    </subcellularLocation>
</comment>
<keyword evidence="8 18" id="KW-0479">Metal-binding</keyword>
<feature type="binding site" evidence="17">
    <location>
        <position position="150"/>
    </location>
    <ligand>
        <name>UDP-alpha-D-glucuronate</name>
        <dbReference type="ChEBI" id="CHEBI:58052"/>
    </ligand>
</feature>
<evidence type="ECO:0000256" key="15">
    <source>
        <dbReference type="ARBA" id="ARBA00047979"/>
    </source>
</evidence>
<keyword evidence="7 21" id="KW-0812">Transmembrane</keyword>
<feature type="binding site" evidence="18">
    <location>
        <position position="181"/>
    </location>
    <ligand>
        <name>Mn(2+)</name>
        <dbReference type="ChEBI" id="CHEBI:29035"/>
    </ligand>
</feature>
<evidence type="ECO:0000256" key="21">
    <source>
        <dbReference type="RuleBase" id="RU363127"/>
    </source>
</evidence>
<dbReference type="GO" id="GO:0050650">
    <property type="term" value="P:chondroitin sulfate proteoglycan biosynthetic process"/>
    <property type="evidence" value="ECO:0007669"/>
    <property type="project" value="TreeGrafter"/>
</dbReference>
<dbReference type="PANTHER" id="PTHR10896:SF65">
    <property type="entry name" value="GALACTOSYLGALACTOSYLXYLOSYLPROTEIN 3-BETA-GLUCURONOSYLTRANSFERASE 3"/>
    <property type="match status" value="1"/>
</dbReference>
<feature type="transmembrane region" description="Helical" evidence="21">
    <location>
        <begin position="12"/>
        <end position="29"/>
    </location>
</feature>
<evidence type="ECO:0000256" key="6">
    <source>
        <dbReference type="ARBA" id="ARBA00022679"/>
    </source>
</evidence>
<comment type="cofactor">
    <cofactor evidence="1 18 21">
        <name>Mn(2+)</name>
        <dbReference type="ChEBI" id="CHEBI:29035"/>
    </cofactor>
</comment>
<feature type="binding site" evidence="17">
    <location>
        <position position="107"/>
    </location>
    <ligand>
        <name>UDP-alpha-D-glucuronate</name>
        <dbReference type="ChEBI" id="CHEBI:58052"/>
    </ligand>
</feature>
<evidence type="ECO:0000256" key="5">
    <source>
        <dbReference type="ARBA" id="ARBA00012641"/>
    </source>
</evidence>
<dbReference type="Gene3D" id="3.90.550.10">
    <property type="entry name" value="Spore Coat Polysaccharide Biosynthesis Protein SpsA, Chain A"/>
    <property type="match status" value="1"/>
</dbReference>
<evidence type="ECO:0000256" key="12">
    <source>
        <dbReference type="ARBA" id="ARBA00023136"/>
    </source>
</evidence>
<sequence>MDHWENRKFRKYLIYIIITSCILITWKVLSNDTGKSYTSEIIDCSRYLQEKLHLTPLQKMWLTKLDDIPIIYAITPTYARHVQKAELTRISQTLMLVPNVHWIVVEDSEDKTSLVSNLIADSGLKVTHLVAKTPPFEKLQAKDPRWKRHRGVEQRNKALLWLRSNLQLNTDKGYVYFMDDDNVYSIKVFSEIMKIKKVGVWPVGLVGGLNVETPILDPETGKVKAYKSGWKPNRPFAIDMAGFAINLDLILEKTDANFSYKMEKGFQESQFLSYFTKKEDLEPLADNCTKVYVWHTRSEKPLVNGVVVGYEV</sequence>
<evidence type="ECO:0000256" key="4">
    <source>
        <dbReference type="ARBA" id="ARBA00007706"/>
    </source>
</evidence>
<evidence type="ECO:0000313" key="22">
    <source>
        <dbReference type="EMBL" id="CAG9854050.1"/>
    </source>
</evidence>
<feature type="active site" description="Proton donor/acceptor" evidence="16">
    <location>
        <position position="268"/>
    </location>
</feature>
<comment type="similarity">
    <text evidence="4 21">Belongs to the glycosyltransferase 43 family.</text>
</comment>
<dbReference type="EC" id="2.4.1.135" evidence="5 21"/>
<dbReference type="SUPFAM" id="SSF53448">
    <property type="entry name" value="Nucleotide-diphospho-sugar transferases"/>
    <property type="match status" value="1"/>
</dbReference>
<keyword evidence="6 21" id="KW-0808">Transferase</keyword>
<protein>
    <recommendedName>
        <fullName evidence="5 21">Galactosylgalactosylxylosylprotein 3-beta-glucuronosyltransferase</fullName>
        <ecNumber evidence="5 21">2.4.1.135</ecNumber>
    </recommendedName>
</protein>
<evidence type="ECO:0000256" key="1">
    <source>
        <dbReference type="ARBA" id="ARBA00001936"/>
    </source>
</evidence>
<keyword evidence="13 20" id="KW-0325">Glycoprotein</keyword>
<keyword evidence="9 21" id="KW-0735">Signal-anchor</keyword>
<feature type="binding site" evidence="17">
    <location>
        <begin position="76"/>
        <end position="78"/>
    </location>
    <ligand>
        <name>UDP-alpha-D-glucuronate</name>
        <dbReference type="ChEBI" id="CHEBI:58052"/>
    </ligand>
</feature>
<dbReference type="GO" id="GO:0046872">
    <property type="term" value="F:metal ion binding"/>
    <property type="evidence" value="ECO:0007669"/>
    <property type="project" value="UniProtKB-KW"/>
</dbReference>
<organism evidence="22 23">
    <name type="scientific">Phyllotreta striolata</name>
    <name type="common">Striped flea beetle</name>
    <name type="synonym">Crioceris striolata</name>
    <dbReference type="NCBI Taxonomy" id="444603"/>
    <lineage>
        <taxon>Eukaryota</taxon>
        <taxon>Metazoa</taxon>
        <taxon>Ecdysozoa</taxon>
        <taxon>Arthropoda</taxon>
        <taxon>Hexapoda</taxon>
        <taxon>Insecta</taxon>
        <taxon>Pterygota</taxon>
        <taxon>Neoptera</taxon>
        <taxon>Endopterygota</taxon>
        <taxon>Coleoptera</taxon>
        <taxon>Polyphaga</taxon>
        <taxon>Cucujiformia</taxon>
        <taxon>Chrysomeloidea</taxon>
        <taxon>Chrysomelidae</taxon>
        <taxon>Galerucinae</taxon>
        <taxon>Alticini</taxon>
        <taxon>Phyllotreta</taxon>
    </lineage>
</organism>
<keyword evidence="10 21" id="KW-1133">Transmembrane helix</keyword>
<proteinExistence type="inferred from homology"/>
<dbReference type="InterPro" id="IPR005027">
    <property type="entry name" value="Glyco_trans_43"/>
</dbReference>
<evidence type="ECO:0000256" key="8">
    <source>
        <dbReference type="ARBA" id="ARBA00022723"/>
    </source>
</evidence>